<name>A0A9Q3FH42_9BASI</name>
<evidence type="ECO:0000313" key="1">
    <source>
        <dbReference type="EMBL" id="MBW0538819.1"/>
    </source>
</evidence>
<evidence type="ECO:0000313" key="2">
    <source>
        <dbReference type="Proteomes" id="UP000765509"/>
    </source>
</evidence>
<proteinExistence type="predicted"/>
<organism evidence="1 2">
    <name type="scientific">Austropuccinia psidii MF-1</name>
    <dbReference type="NCBI Taxonomy" id="1389203"/>
    <lineage>
        <taxon>Eukaryota</taxon>
        <taxon>Fungi</taxon>
        <taxon>Dikarya</taxon>
        <taxon>Basidiomycota</taxon>
        <taxon>Pucciniomycotina</taxon>
        <taxon>Pucciniomycetes</taxon>
        <taxon>Pucciniales</taxon>
        <taxon>Sphaerophragmiaceae</taxon>
        <taxon>Austropuccinia</taxon>
    </lineage>
</organism>
<dbReference type="EMBL" id="AVOT02043374">
    <property type="protein sequence ID" value="MBW0538819.1"/>
    <property type="molecule type" value="Genomic_DNA"/>
</dbReference>
<comment type="caution">
    <text evidence="1">The sequence shown here is derived from an EMBL/GenBank/DDBJ whole genome shotgun (WGS) entry which is preliminary data.</text>
</comment>
<sequence>MTCLNFQDLNGTFFIIDSPKEEDLILGYDFLYNFNPVIDCKNELITYEPSHKDYNGLKPYFSNDSATVVKSVSLVGEIKTPSIASSVNITPIIPSQSLLESRDEVFKEKENVEQDIAINSLHLFQGYMKLPSLSFHESLKEPTEIETVLKVVPPAYHHYLDVFSRMKEEKISPDHACDNHIELEGPLPPVGVI</sequence>
<dbReference type="Gene3D" id="2.40.70.10">
    <property type="entry name" value="Acid Proteases"/>
    <property type="match status" value="1"/>
</dbReference>
<gene>
    <name evidence="1" type="ORF">O181_078534</name>
</gene>
<keyword evidence="2" id="KW-1185">Reference proteome</keyword>
<dbReference type="InterPro" id="IPR021109">
    <property type="entry name" value="Peptidase_aspartic_dom_sf"/>
</dbReference>
<protein>
    <submittedName>
        <fullName evidence="1">Uncharacterized protein</fullName>
    </submittedName>
</protein>
<reference evidence="1" key="1">
    <citation type="submission" date="2021-03" db="EMBL/GenBank/DDBJ databases">
        <title>Draft genome sequence of rust myrtle Austropuccinia psidii MF-1, a brazilian biotype.</title>
        <authorList>
            <person name="Quecine M.C."/>
            <person name="Pachon D.M.R."/>
            <person name="Bonatelli M.L."/>
            <person name="Correr F.H."/>
            <person name="Franceschini L.M."/>
            <person name="Leite T.F."/>
            <person name="Margarido G.R.A."/>
            <person name="Almeida C.A."/>
            <person name="Ferrarezi J.A."/>
            <person name="Labate C.A."/>
        </authorList>
    </citation>
    <scope>NUCLEOTIDE SEQUENCE</scope>
    <source>
        <strain evidence="1">MF-1</strain>
    </source>
</reference>
<accession>A0A9Q3FH42</accession>
<dbReference type="AlphaFoldDB" id="A0A9Q3FH42"/>
<dbReference type="Proteomes" id="UP000765509">
    <property type="component" value="Unassembled WGS sequence"/>
</dbReference>